<gene>
    <name evidence="8" type="ORF">AUP74_00663</name>
</gene>
<dbReference type="InterPro" id="IPR002104">
    <property type="entry name" value="Integrase_catalytic"/>
</dbReference>
<dbReference type="GO" id="GO:0015074">
    <property type="term" value="P:DNA integration"/>
    <property type="evidence" value="ECO:0007669"/>
    <property type="project" value="UniProtKB-KW"/>
</dbReference>
<dbReference type="GO" id="GO:0006310">
    <property type="term" value="P:DNA recombination"/>
    <property type="evidence" value="ECO:0007669"/>
    <property type="project" value="UniProtKB-KW"/>
</dbReference>
<dbReference type="AlphaFoldDB" id="A0A1C9W4Q7"/>
<reference evidence="9" key="1">
    <citation type="submission" date="2016-01" db="EMBL/GenBank/DDBJ databases">
        <title>Complete genome sequence of Microbulbifer sp. CCB-MM1, a halophile isolated from Matang Mangrove Forest, Perak.</title>
        <authorList>
            <person name="Moh T.H."/>
            <person name="Dinesh B."/>
            <person name="Lau N.-S."/>
            <person name="Go F."/>
            <person name="Alexander Chong S.-C."/>
        </authorList>
    </citation>
    <scope>NUCLEOTIDE SEQUENCE [LARGE SCALE GENOMIC DNA]</scope>
    <source>
        <strain evidence="9">CCB-MM1</strain>
    </source>
</reference>
<evidence type="ECO:0000256" key="1">
    <source>
        <dbReference type="ARBA" id="ARBA00008857"/>
    </source>
</evidence>
<dbReference type="KEGG" id="micc:AUP74_00663"/>
<organism evidence="8 9">
    <name type="scientific">Microbulbifer aggregans</name>
    <dbReference type="NCBI Taxonomy" id="1769779"/>
    <lineage>
        <taxon>Bacteria</taxon>
        <taxon>Pseudomonadati</taxon>
        <taxon>Pseudomonadota</taxon>
        <taxon>Gammaproteobacteria</taxon>
        <taxon>Cellvibrionales</taxon>
        <taxon>Microbulbiferaceae</taxon>
        <taxon>Microbulbifer</taxon>
    </lineage>
</organism>
<comment type="similarity">
    <text evidence="1">Belongs to the 'phage' integrase family.</text>
</comment>
<dbReference type="Proteomes" id="UP000095672">
    <property type="component" value="Chromosome"/>
</dbReference>
<keyword evidence="4" id="KW-0233">DNA recombination</keyword>
<evidence type="ECO:0000256" key="3">
    <source>
        <dbReference type="ARBA" id="ARBA00023125"/>
    </source>
</evidence>
<evidence type="ECO:0000313" key="8">
    <source>
        <dbReference type="EMBL" id="AOS96132.1"/>
    </source>
</evidence>
<dbReference type="Pfam" id="PF00589">
    <property type="entry name" value="Phage_integrase"/>
    <property type="match status" value="1"/>
</dbReference>
<accession>A0A1C9W4Q7</accession>
<name>A0A1C9W4Q7_9GAMM</name>
<dbReference type="InterPro" id="IPR013762">
    <property type="entry name" value="Integrase-like_cat_sf"/>
</dbReference>
<dbReference type="PANTHER" id="PTHR30349:SF41">
    <property type="entry name" value="INTEGRASE_RECOMBINASE PROTEIN MJ0367-RELATED"/>
    <property type="match status" value="1"/>
</dbReference>
<dbReference type="InterPro" id="IPR050090">
    <property type="entry name" value="Tyrosine_recombinase_XerCD"/>
</dbReference>
<dbReference type="PROSITE" id="PS51898">
    <property type="entry name" value="TYR_RECOMBINASE"/>
    <property type="match status" value="1"/>
</dbReference>
<dbReference type="SUPFAM" id="SSF56349">
    <property type="entry name" value="DNA breaking-rejoining enzymes"/>
    <property type="match status" value="1"/>
</dbReference>
<dbReference type="Gene3D" id="1.10.150.130">
    <property type="match status" value="1"/>
</dbReference>
<dbReference type="Gene3D" id="1.10.443.10">
    <property type="entry name" value="Intergrase catalytic core"/>
    <property type="match status" value="1"/>
</dbReference>
<feature type="domain" description="Tyr recombinase" evidence="6">
    <location>
        <begin position="247"/>
        <end position="458"/>
    </location>
</feature>
<evidence type="ECO:0000256" key="4">
    <source>
        <dbReference type="ARBA" id="ARBA00023172"/>
    </source>
</evidence>
<evidence type="ECO:0000256" key="2">
    <source>
        <dbReference type="ARBA" id="ARBA00022908"/>
    </source>
</evidence>
<dbReference type="PANTHER" id="PTHR30349">
    <property type="entry name" value="PHAGE INTEGRASE-RELATED"/>
    <property type="match status" value="1"/>
</dbReference>
<dbReference type="PROSITE" id="PS51900">
    <property type="entry name" value="CB"/>
    <property type="match status" value="1"/>
</dbReference>
<dbReference type="OrthoDB" id="5736717at2"/>
<evidence type="ECO:0000313" key="9">
    <source>
        <dbReference type="Proteomes" id="UP000095672"/>
    </source>
</evidence>
<keyword evidence="3 5" id="KW-0238">DNA-binding</keyword>
<dbReference type="EMBL" id="CP014143">
    <property type="protein sequence ID" value="AOS96132.1"/>
    <property type="molecule type" value="Genomic_DNA"/>
</dbReference>
<keyword evidence="2" id="KW-0229">DNA integration</keyword>
<dbReference type="InterPro" id="IPR044068">
    <property type="entry name" value="CB"/>
</dbReference>
<evidence type="ECO:0000259" key="6">
    <source>
        <dbReference type="PROSITE" id="PS51898"/>
    </source>
</evidence>
<protein>
    <submittedName>
        <fullName evidence="8">Site-specific tyrosine recombinase XerC</fullName>
    </submittedName>
</protein>
<dbReference type="InterPro" id="IPR011010">
    <property type="entry name" value="DNA_brk_join_enz"/>
</dbReference>
<sequence>MNYSDIKRQAALEAEQMHEEWLLEHFSGAPLSDAELAQEDTNEEADLDYIREALITGSTTPDELKDLLAAMLFYHKRRRTFDEWRSQELLEQSAIRLPAEASLHQPTRGGGSRKKTGTFMEKFDEYLGDQKARFPNRTDATVKEYRDAIEELRFVLGDTEIAKVEHEDARRYRDTIKQFPKHRNKGRFKSLTADELTALELPESETLKAKTVNDRLAKLSSYFKWLGQNGYTDINPFEGLSLKAETQSYQAYSIEDLSEIFSSSLYRYDEKWAQRWGKKSHWWLILLGLFTGARVGELAQLTVSDIRRTGEGIWFISINDEEESGKRVKTSAGVREVPIHPQLIELGFTEYVEELRNTGSKSSRLLPGIRKGIRKPGDQASKWYNEGYRDKGHLPERFQKERKVFHSFRHTFIQEAIRNDADIAKLQQMVGHEQAVLKETKTYSGRGFTVESLNQEIIKVEYTGLNLRHLKGGYEKLPKP</sequence>
<evidence type="ECO:0000259" key="7">
    <source>
        <dbReference type="PROSITE" id="PS51900"/>
    </source>
</evidence>
<keyword evidence="9" id="KW-1185">Reference proteome</keyword>
<dbReference type="GO" id="GO:0003677">
    <property type="term" value="F:DNA binding"/>
    <property type="evidence" value="ECO:0007669"/>
    <property type="project" value="UniProtKB-UniRule"/>
</dbReference>
<proteinExistence type="inferred from homology"/>
<dbReference type="RefSeq" id="WP_069946305.1">
    <property type="nucleotide sequence ID" value="NZ_CP014143.1"/>
</dbReference>
<dbReference type="InterPro" id="IPR010998">
    <property type="entry name" value="Integrase_recombinase_N"/>
</dbReference>
<evidence type="ECO:0000256" key="5">
    <source>
        <dbReference type="PROSITE-ProRule" id="PRU01248"/>
    </source>
</evidence>
<dbReference type="CDD" id="cd01184">
    <property type="entry name" value="INT_C_like_1"/>
    <property type="match status" value="1"/>
</dbReference>
<feature type="domain" description="Core-binding (CB)" evidence="7">
    <location>
        <begin position="114"/>
        <end position="227"/>
    </location>
</feature>